<dbReference type="AlphaFoldDB" id="A0A1A6GTI3"/>
<evidence type="ECO:0000313" key="1">
    <source>
        <dbReference type="EMBL" id="OBS69239.1"/>
    </source>
</evidence>
<comment type="caution">
    <text evidence="1">The sequence shown here is derived from an EMBL/GenBank/DDBJ whole genome shotgun (WGS) entry which is preliminary data.</text>
</comment>
<dbReference type="EMBL" id="LZPO01073610">
    <property type="protein sequence ID" value="OBS69239.1"/>
    <property type="molecule type" value="Genomic_DNA"/>
</dbReference>
<evidence type="ECO:0000313" key="2">
    <source>
        <dbReference type="Proteomes" id="UP000092124"/>
    </source>
</evidence>
<reference evidence="1 2" key="1">
    <citation type="submission" date="2016-06" db="EMBL/GenBank/DDBJ databases">
        <title>The Draft Genome Sequence and Annotation of the Desert Woodrat Neotoma lepida.</title>
        <authorList>
            <person name="Campbell M."/>
            <person name="Oakeson K.F."/>
            <person name="Yandell M."/>
            <person name="Halpert J.R."/>
            <person name="Dearing D."/>
        </authorList>
    </citation>
    <scope>NUCLEOTIDE SEQUENCE [LARGE SCALE GENOMIC DNA]</scope>
    <source>
        <strain evidence="1">417</strain>
        <tissue evidence="1">Liver</tissue>
    </source>
</reference>
<dbReference type="STRING" id="56216.A0A1A6GTI3"/>
<dbReference type="Proteomes" id="UP000092124">
    <property type="component" value="Unassembled WGS sequence"/>
</dbReference>
<feature type="non-terminal residue" evidence="1">
    <location>
        <position position="1"/>
    </location>
</feature>
<dbReference type="OrthoDB" id="5972258at2759"/>
<organism evidence="1 2">
    <name type="scientific">Neotoma lepida</name>
    <name type="common">Desert woodrat</name>
    <dbReference type="NCBI Taxonomy" id="56216"/>
    <lineage>
        <taxon>Eukaryota</taxon>
        <taxon>Metazoa</taxon>
        <taxon>Chordata</taxon>
        <taxon>Craniata</taxon>
        <taxon>Vertebrata</taxon>
        <taxon>Euteleostomi</taxon>
        <taxon>Mammalia</taxon>
        <taxon>Eutheria</taxon>
        <taxon>Euarchontoglires</taxon>
        <taxon>Glires</taxon>
        <taxon>Rodentia</taxon>
        <taxon>Myomorpha</taxon>
        <taxon>Muroidea</taxon>
        <taxon>Cricetidae</taxon>
        <taxon>Neotominae</taxon>
        <taxon>Neotoma</taxon>
    </lineage>
</organism>
<protein>
    <submittedName>
        <fullName evidence="1">Uncharacterized protein</fullName>
    </submittedName>
</protein>
<accession>A0A1A6GTI3</accession>
<sequence length="61" mass="6886">KGFKDTSQYVVGELAALENEQKQIDTRAALVEKRLRYLMDTGTVPNYTVNSFGKLSVHKLL</sequence>
<proteinExistence type="predicted"/>
<keyword evidence="2" id="KW-1185">Reference proteome</keyword>
<name>A0A1A6GTI3_NEOLE</name>
<gene>
    <name evidence="1" type="ORF">A6R68_02220</name>
</gene>